<dbReference type="EMBL" id="GL883080">
    <property type="protein sequence ID" value="EGF89670.1"/>
    <property type="molecule type" value="Genomic_DNA"/>
</dbReference>
<dbReference type="InterPro" id="IPR011006">
    <property type="entry name" value="CheY-like_superfamily"/>
</dbReference>
<dbReference type="eggNOG" id="COG2204">
    <property type="taxonomic scope" value="Bacteria"/>
</dbReference>
<keyword evidence="5" id="KW-1185">Reference proteome</keyword>
<dbReference type="PANTHER" id="PTHR44591:SF23">
    <property type="entry name" value="CHEY SUBFAMILY"/>
    <property type="match status" value="1"/>
</dbReference>
<feature type="modified residue" description="4-aspartylphosphate" evidence="2">
    <location>
        <position position="54"/>
    </location>
</feature>
<gene>
    <name evidence="4" type="ORF">ABI_40930</name>
</gene>
<dbReference type="Gene3D" id="3.40.50.2300">
    <property type="match status" value="2"/>
</dbReference>
<evidence type="ECO:0000256" key="1">
    <source>
        <dbReference type="ARBA" id="ARBA00022553"/>
    </source>
</evidence>
<dbReference type="STRING" id="715226.ABI_40930"/>
<dbReference type="SMART" id="SM00448">
    <property type="entry name" value="REC"/>
    <property type="match status" value="2"/>
</dbReference>
<keyword evidence="1 2" id="KW-0597">Phosphoprotein</keyword>
<dbReference type="InterPro" id="IPR050595">
    <property type="entry name" value="Bact_response_regulator"/>
</dbReference>
<evidence type="ECO:0000313" key="5">
    <source>
        <dbReference type="Proteomes" id="UP000006512"/>
    </source>
</evidence>
<dbReference type="CDD" id="cd00156">
    <property type="entry name" value="REC"/>
    <property type="match status" value="1"/>
</dbReference>
<organism evidence="4 5">
    <name type="scientific">Asticcacaulis biprosthecium C19</name>
    <dbReference type="NCBI Taxonomy" id="715226"/>
    <lineage>
        <taxon>Bacteria</taxon>
        <taxon>Pseudomonadati</taxon>
        <taxon>Pseudomonadota</taxon>
        <taxon>Alphaproteobacteria</taxon>
        <taxon>Caulobacterales</taxon>
        <taxon>Caulobacteraceae</taxon>
        <taxon>Asticcacaulis</taxon>
    </lineage>
</organism>
<evidence type="ECO:0000313" key="4">
    <source>
        <dbReference type="EMBL" id="EGF89670.1"/>
    </source>
</evidence>
<evidence type="ECO:0000256" key="2">
    <source>
        <dbReference type="PROSITE-ProRule" id="PRU00169"/>
    </source>
</evidence>
<dbReference type="PANTHER" id="PTHR44591">
    <property type="entry name" value="STRESS RESPONSE REGULATOR PROTEIN 1"/>
    <property type="match status" value="1"/>
</dbReference>
<accession>F4QSF0</accession>
<feature type="modified residue" description="4-aspartylphosphate" evidence="2">
    <location>
        <position position="183"/>
    </location>
</feature>
<dbReference type="InterPro" id="IPR001789">
    <property type="entry name" value="Sig_transdc_resp-reg_receiver"/>
</dbReference>
<proteinExistence type="predicted"/>
<protein>
    <submittedName>
        <fullName evidence="4">Response regulator</fullName>
    </submittedName>
</protein>
<dbReference type="PROSITE" id="PS50110">
    <property type="entry name" value="RESPONSE_REGULATORY"/>
    <property type="match status" value="2"/>
</dbReference>
<dbReference type="Pfam" id="PF00072">
    <property type="entry name" value="Response_reg"/>
    <property type="match status" value="2"/>
</dbReference>
<sequence length="263" mass="28459">MPQMTALVLEDSQTQANIITRMLGAVGWSALHCHSAAEAFEILKTVSVEALFIDVFCGVQNTLGLLPQFRRMAPKAVVAVMTAGSSLESIDVTLDNARKARADYVLRKPFGEAKVREILQQAKGDDTLSGRRKHILIVDDSMTVRSLTKAIFEGAGYRTSLASSMEEAFKNPDIAHIDLALCDVFMPGMGGLKGMRYIKKVWPHVKIIGMSAGAGAYVSDAEALNAARELGSDGQIYKPFAAEALLELTGLVLNPEVIAEYLD</sequence>
<dbReference type="OrthoDB" id="7170810at2"/>
<dbReference type="Proteomes" id="UP000006512">
    <property type="component" value="Unassembled WGS sequence"/>
</dbReference>
<dbReference type="AlphaFoldDB" id="F4QSF0"/>
<reference evidence="5" key="1">
    <citation type="submission" date="2011-03" db="EMBL/GenBank/DDBJ databases">
        <title>Draft genome sequence of Brevundimonas diminuta.</title>
        <authorList>
            <person name="Brown P.J.B."/>
            <person name="Buechlein A."/>
            <person name="Hemmerich C."/>
            <person name="Brun Y.V."/>
        </authorList>
    </citation>
    <scope>NUCLEOTIDE SEQUENCE [LARGE SCALE GENOMIC DNA]</scope>
    <source>
        <strain evidence="5">C19</strain>
    </source>
</reference>
<dbReference type="SUPFAM" id="SSF52172">
    <property type="entry name" value="CheY-like"/>
    <property type="match status" value="2"/>
</dbReference>
<dbReference type="HOGENOM" id="CLU_1064158_0_0_5"/>
<feature type="domain" description="Response regulatory" evidence="3">
    <location>
        <begin position="5"/>
        <end position="123"/>
    </location>
</feature>
<dbReference type="eggNOG" id="COG0745">
    <property type="taxonomic scope" value="Bacteria"/>
</dbReference>
<feature type="domain" description="Response regulatory" evidence="3">
    <location>
        <begin position="134"/>
        <end position="253"/>
    </location>
</feature>
<dbReference type="GO" id="GO:0000160">
    <property type="term" value="P:phosphorelay signal transduction system"/>
    <property type="evidence" value="ECO:0007669"/>
    <property type="project" value="InterPro"/>
</dbReference>
<evidence type="ECO:0000259" key="3">
    <source>
        <dbReference type="PROSITE" id="PS50110"/>
    </source>
</evidence>
<name>F4QSF0_9CAUL</name>